<evidence type="ECO:0000259" key="2">
    <source>
        <dbReference type="Pfam" id="PF17750"/>
    </source>
</evidence>
<protein>
    <submittedName>
        <fullName evidence="3">Sigma-C</fullName>
    </submittedName>
</protein>
<dbReference type="Pfam" id="PF17750">
    <property type="entry name" value="Reo_sigmaC_M"/>
    <property type="match status" value="1"/>
</dbReference>
<dbReference type="Gene3D" id="2.10.25.20">
    <property type="entry name" value="reovirus attachment protein sigma1, domain 1"/>
    <property type="match status" value="1"/>
</dbReference>
<feature type="domain" description="Reovirus sigma C capsid protein C-terminal" evidence="1">
    <location>
        <begin position="197"/>
        <end position="326"/>
    </location>
</feature>
<evidence type="ECO:0000313" key="4">
    <source>
        <dbReference type="Proteomes" id="UP000099536"/>
    </source>
</evidence>
<dbReference type="Gene3D" id="1.10.287.1490">
    <property type="match status" value="1"/>
</dbReference>
<feature type="domain" description="Reovirus sigma C capsid protein triple beta spiral" evidence="2">
    <location>
        <begin position="155"/>
        <end position="194"/>
    </location>
</feature>
<accession>A0A0K0WTB1</accession>
<dbReference type="InterPro" id="IPR041345">
    <property type="entry name" value="Reo_sigmaC_M"/>
</dbReference>
<evidence type="ECO:0000313" key="3">
    <source>
        <dbReference type="EMBL" id="AKS26190.1"/>
    </source>
</evidence>
<reference evidence="3 4" key="1">
    <citation type="journal article" date="2015" name="Arch. Virol.">
        <title>Genomic characterization of a novel avian arthritis orthoreovirus variant by next-generation sequencing.</title>
        <authorList>
            <person name="Tang Y."/>
            <person name="Lu H."/>
        </authorList>
    </citation>
    <scope>NUCLEOTIDE SEQUENCE [LARGE SCALE GENOMIC DNA]</scope>
    <source>
        <strain evidence="3">Reo/PA/Broiler/15511/13</strain>
    </source>
</reference>
<sequence>MDGLTQQQRREVVGLILSLTSSVSTSSGDLTQIRERLSALESATASLNESINTALSKLVDLSASLDNVAASLAETKVEVNSLVSDVQGLRISLDSSASELASLSSLVRDHGSSIASLQKEVSVLSGEVGNLKTSVSSQGLTITSLEKRLEALEGGSSTTLSFADPLKLEAGTVSLEVDPYFCSVNRNLTSYSANAQLMQFQWSVKGEDGAANSIDMDVNAHSHGSRTDYLMSTKQSLTVTTSPATLVFELDRIVALPSDLSRLIPCYGFQQATFPVDISFQRDGVSHTYQVYGTYTSSRVFKITFSPGSSGPAVIQFLTVRTGIDT</sequence>
<dbReference type="Pfam" id="PF04582">
    <property type="entry name" value="Reo_sigmaC"/>
    <property type="match status" value="1"/>
</dbReference>
<organism evidence="3 4">
    <name type="scientific">Avian orthoreovirus</name>
    <dbReference type="NCBI Taxonomy" id="38170"/>
    <lineage>
        <taxon>Viruses</taxon>
        <taxon>Riboviria</taxon>
        <taxon>Orthornavirae</taxon>
        <taxon>Duplornaviricota</taxon>
        <taxon>Resentoviricetes</taxon>
        <taxon>Reovirales</taxon>
        <taxon>Spinareoviridae</taxon>
        <taxon>Orthoreovirus</taxon>
        <taxon>Orthoreovirus avis</taxon>
    </lineage>
</organism>
<proteinExistence type="predicted"/>
<name>A0A0K0WTB1_9REOV</name>
<dbReference type="Proteomes" id="UP000099536">
    <property type="component" value="Genome"/>
</dbReference>
<dbReference type="Gene3D" id="2.60.90.40">
    <property type="match status" value="1"/>
</dbReference>
<dbReference type="InterPro" id="IPR007662">
    <property type="entry name" value="SigmaC_C"/>
</dbReference>
<dbReference type="EMBL" id="KP731617">
    <property type="protein sequence ID" value="AKS26190.1"/>
    <property type="molecule type" value="Genomic_RNA"/>
</dbReference>
<evidence type="ECO:0000259" key="1">
    <source>
        <dbReference type="Pfam" id="PF04582"/>
    </source>
</evidence>